<comment type="caution">
    <text evidence="2">The sequence shown here is derived from an EMBL/GenBank/DDBJ whole genome shotgun (WGS) entry which is preliminary data.</text>
</comment>
<protein>
    <submittedName>
        <fullName evidence="2">13224_t:CDS:1</fullName>
    </submittedName>
</protein>
<gene>
    <name evidence="2" type="ORF">DERYTH_LOCUS5593</name>
</gene>
<keyword evidence="3" id="KW-1185">Reference proteome</keyword>
<evidence type="ECO:0000313" key="2">
    <source>
        <dbReference type="EMBL" id="CAG8557957.1"/>
    </source>
</evidence>
<dbReference type="Proteomes" id="UP000789405">
    <property type="component" value="Unassembled WGS sequence"/>
</dbReference>
<dbReference type="AlphaFoldDB" id="A0A9N9BBR1"/>
<sequence>MKTSSIDNPGFNRKNKKARTSATEEEENLAEIWETSYKDAENKELLQTVGQNSDNTVNIASSSSMQENTAENKKETVEKTK</sequence>
<name>A0A9N9BBR1_9GLOM</name>
<dbReference type="EMBL" id="CAJVPY010002357">
    <property type="protein sequence ID" value="CAG8557957.1"/>
    <property type="molecule type" value="Genomic_DNA"/>
</dbReference>
<feature type="compositionally biased region" description="Polar residues" evidence="1">
    <location>
        <begin position="48"/>
        <end position="69"/>
    </location>
</feature>
<feature type="non-terminal residue" evidence="2">
    <location>
        <position position="81"/>
    </location>
</feature>
<accession>A0A9N9BBR1</accession>
<organism evidence="2 3">
    <name type="scientific">Dentiscutata erythropus</name>
    <dbReference type="NCBI Taxonomy" id="1348616"/>
    <lineage>
        <taxon>Eukaryota</taxon>
        <taxon>Fungi</taxon>
        <taxon>Fungi incertae sedis</taxon>
        <taxon>Mucoromycota</taxon>
        <taxon>Glomeromycotina</taxon>
        <taxon>Glomeromycetes</taxon>
        <taxon>Diversisporales</taxon>
        <taxon>Gigasporaceae</taxon>
        <taxon>Dentiscutata</taxon>
    </lineage>
</organism>
<feature type="region of interest" description="Disordered" evidence="1">
    <location>
        <begin position="1"/>
        <end position="27"/>
    </location>
</feature>
<evidence type="ECO:0000256" key="1">
    <source>
        <dbReference type="SAM" id="MobiDB-lite"/>
    </source>
</evidence>
<reference evidence="2" key="1">
    <citation type="submission" date="2021-06" db="EMBL/GenBank/DDBJ databases">
        <authorList>
            <person name="Kallberg Y."/>
            <person name="Tangrot J."/>
            <person name="Rosling A."/>
        </authorList>
    </citation>
    <scope>NUCLEOTIDE SEQUENCE</scope>
    <source>
        <strain evidence="2">MA453B</strain>
    </source>
</reference>
<feature type="compositionally biased region" description="Basic and acidic residues" evidence="1">
    <location>
        <begin position="70"/>
        <end position="81"/>
    </location>
</feature>
<evidence type="ECO:0000313" key="3">
    <source>
        <dbReference type="Proteomes" id="UP000789405"/>
    </source>
</evidence>
<feature type="region of interest" description="Disordered" evidence="1">
    <location>
        <begin position="48"/>
        <end position="81"/>
    </location>
</feature>
<proteinExistence type="predicted"/>